<evidence type="ECO:0000313" key="1">
    <source>
        <dbReference type="EMBL" id="MFD2617287.1"/>
    </source>
</evidence>
<evidence type="ECO:0000313" key="2">
    <source>
        <dbReference type="Proteomes" id="UP001597458"/>
    </source>
</evidence>
<reference evidence="2" key="1">
    <citation type="journal article" date="2019" name="Int. J. Syst. Evol. Microbiol.">
        <title>The Global Catalogue of Microorganisms (GCM) 10K type strain sequencing project: providing services to taxonomists for standard genome sequencing and annotation.</title>
        <authorList>
            <consortium name="The Broad Institute Genomics Platform"/>
            <consortium name="The Broad Institute Genome Sequencing Center for Infectious Disease"/>
            <person name="Wu L."/>
            <person name="Ma J."/>
        </authorList>
    </citation>
    <scope>NUCLEOTIDE SEQUENCE [LARGE SCALE GENOMIC DNA]</scope>
    <source>
        <strain evidence="2">TISTR 2241</strain>
    </source>
</reference>
<dbReference type="Proteomes" id="UP001597458">
    <property type="component" value="Unassembled WGS sequence"/>
</dbReference>
<comment type="caution">
    <text evidence="1">The sequence shown here is derived from an EMBL/GenBank/DDBJ whole genome shotgun (WGS) entry which is preliminary data.</text>
</comment>
<organism evidence="1 2">
    <name type="scientific">Terrilactibacillus laevilacticus</name>
    <dbReference type="NCBI Taxonomy" id="1380157"/>
    <lineage>
        <taxon>Bacteria</taxon>
        <taxon>Bacillati</taxon>
        <taxon>Bacillota</taxon>
        <taxon>Bacilli</taxon>
        <taxon>Bacillales</taxon>
        <taxon>Bacillaceae</taxon>
        <taxon>Terrilactibacillus</taxon>
    </lineage>
</organism>
<sequence>MKLLSMGFFRRPGWQVAGASQDAWFLACVIPHTHQTTVEGKYKNRYDVTLLNGVTPKSERYERSFLIKKVEDNIIQPDSFVYNPMNLTIGAVAKHKEKKVVSVSGYYNVFQTM</sequence>
<proteinExistence type="predicted"/>
<accession>A0ABW5PQX9</accession>
<keyword evidence="2" id="KW-1185">Reference proteome</keyword>
<name>A0ABW5PQX9_9BACI</name>
<protein>
    <submittedName>
        <fullName evidence="1">Uncharacterized protein</fullName>
    </submittedName>
</protein>
<gene>
    <name evidence="1" type="ORF">ACFSTF_08170</name>
</gene>
<dbReference type="EMBL" id="JBHUMR010000009">
    <property type="protein sequence ID" value="MFD2617287.1"/>
    <property type="molecule type" value="Genomic_DNA"/>
</dbReference>